<feature type="region of interest" description="Disordered" evidence="1">
    <location>
        <begin position="58"/>
        <end position="80"/>
    </location>
</feature>
<dbReference type="Pfam" id="PF04672">
    <property type="entry name" value="Methyltransf_19"/>
    <property type="match status" value="1"/>
</dbReference>
<protein>
    <submittedName>
        <fullName evidence="2">Uncharacterized protein</fullName>
    </submittedName>
</protein>
<sequence>MCNPGVVPLVLVHARPLLVGTPQGATGYLEADLRDPAAVLVGAARTLDFDRPVALMLMGSSERSDSSSAIPEPAGQPPRG</sequence>
<dbReference type="STRING" id="326424.FRAAL3909"/>
<evidence type="ECO:0000313" key="2">
    <source>
        <dbReference type="EMBL" id="CAJ62552.1"/>
    </source>
</evidence>
<gene>
    <name evidence="2" type="ordered locus">FRAAL3909</name>
</gene>
<dbReference type="Gene3D" id="3.40.50.150">
    <property type="entry name" value="Vaccinia Virus protein VP39"/>
    <property type="match status" value="1"/>
</dbReference>
<evidence type="ECO:0000256" key="1">
    <source>
        <dbReference type="SAM" id="MobiDB-lite"/>
    </source>
</evidence>
<keyword evidence="3" id="KW-1185">Reference proteome</keyword>
<name>Q0RIW3_FRAAA</name>
<dbReference type="eggNOG" id="COG2890">
    <property type="taxonomic scope" value="Bacteria"/>
</dbReference>
<dbReference type="InterPro" id="IPR029063">
    <property type="entry name" value="SAM-dependent_MTases_sf"/>
</dbReference>
<dbReference type="Proteomes" id="UP000000657">
    <property type="component" value="Chromosome"/>
</dbReference>
<dbReference type="AlphaFoldDB" id="Q0RIW3"/>
<dbReference type="InterPro" id="IPR006764">
    <property type="entry name" value="SAM_dep_MeTrfase_SAV2177_type"/>
</dbReference>
<dbReference type="HOGENOM" id="CLU_2584616_0_0_11"/>
<dbReference type="EMBL" id="CT573213">
    <property type="protein sequence ID" value="CAJ62552.1"/>
    <property type="molecule type" value="Genomic_DNA"/>
</dbReference>
<evidence type="ECO:0000313" key="3">
    <source>
        <dbReference type="Proteomes" id="UP000000657"/>
    </source>
</evidence>
<proteinExistence type="predicted"/>
<accession>Q0RIW3</accession>
<reference evidence="2 3" key="1">
    <citation type="journal article" date="2007" name="Genome Res.">
        <title>Genome characteristics of facultatively symbiotic Frankia sp. strains reflect host range and host plant biogeography.</title>
        <authorList>
            <person name="Normand P."/>
            <person name="Lapierre P."/>
            <person name="Tisa L.S."/>
            <person name="Gogarten J.P."/>
            <person name="Alloisio N."/>
            <person name="Bagnarol E."/>
            <person name="Bassi C.A."/>
            <person name="Berry A.M."/>
            <person name="Bickhart D.M."/>
            <person name="Choisne N."/>
            <person name="Couloux A."/>
            <person name="Cournoyer B."/>
            <person name="Cruveiller S."/>
            <person name="Daubin V."/>
            <person name="Demange N."/>
            <person name="Francino M.P."/>
            <person name="Goltsman E."/>
            <person name="Huang Y."/>
            <person name="Kopp O.R."/>
            <person name="Labarre L."/>
            <person name="Lapidus A."/>
            <person name="Lavire C."/>
            <person name="Marechal J."/>
            <person name="Martinez M."/>
            <person name="Mastronunzio J.E."/>
            <person name="Mullin B.C."/>
            <person name="Niemann J."/>
            <person name="Pujic P."/>
            <person name="Rawnsley T."/>
            <person name="Rouy Z."/>
            <person name="Schenowitz C."/>
            <person name="Sellstedt A."/>
            <person name="Tavares F."/>
            <person name="Tomkins J.P."/>
            <person name="Vallenet D."/>
            <person name="Valverde C."/>
            <person name="Wall L.G."/>
            <person name="Wang Y."/>
            <person name="Medigue C."/>
            <person name="Benson D.R."/>
        </authorList>
    </citation>
    <scope>NUCLEOTIDE SEQUENCE [LARGE SCALE GENOMIC DNA]</scope>
    <source>
        <strain evidence="3">DSM 45986 / CECT 9034 / ACN14a</strain>
    </source>
</reference>
<dbReference type="KEGG" id="fal:FRAAL3909"/>
<organism evidence="2 3">
    <name type="scientific">Frankia alni (strain DSM 45986 / CECT 9034 / ACN14a)</name>
    <dbReference type="NCBI Taxonomy" id="326424"/>
    <lineage>
        <taxon>Bacteria</taxon>
        <taxon>Bacillati</taxon>
        <taxon>Actinomycetota</taxon>
        <taxon>Actinomycetes</taxon>
        <taxon>Frankiales</taxon>
        <taxon>Frankiaceae</taxon>
        <taxon>Frankia</taxon>
    </lineage>
</organism>